<keyword evidence="7" id="KW-0418">Kinase</keyword>
<sequence>MRIRPKDHDLDLTKKSARQGFANTSVGDGSDQVYGQALCRGDVTPEVCRKCVQNVSKEIMEECQSKDAIMWHELCQIQYSYQMFFSLEVYTGKYPDSNEEEKDVPDQAHFQSVKSLMNTLSEKAAHDASSLMFATGKKEFSKAETIFGLVQCTRDISPNGCRSCFAQSLGDLGACCGHRQGGTVFSRNCNVRFEAHLFYGQAEGNRWKTWMVVTVACISTFLVGVAISSYLLHHRQRKRRETDLEKRSRLNWETRLNIINGIARGLLYLHEESRLKIIHRDLKPSNVLLDQEMLAKISDFGMARIFGEDQNAANTRRIVGT</sequence>
<evidence type="ECO:0000256" key="2">
    <source>
        <dbReference type="ARBA" id="ARBA00022527"/>
    </source>
</evidence>
<dbReference type="InterPro" id="IPR038408">
    <property type="entry name" value="GNK2_sf"/>
</dbReference>
<dbReference type="InterPro" id="IPR011009">
    <property type="entry name" value="Kinase-like_dom_sf"/>
</dbReference>
<dbReference type="Pfam" id="PF00069">
    <property type="entry name" value="Pkinase"/>
    <property type="match status" value="1"/>
</dbReference>
<evidence type="ECO:0000256" key="7">
    <source>
        <dbReference type="ARBA" id="ARBA00022777"/>
    </source>
</evidence>
<dbReference type="PROSITE" id="PS00108">
    <property type="entry name" value="PROTEIN_KINASE_ST"/>
    <property type="match status" value="1"/>
</dbReference>
<feature type="transmembrane region" description="Helical" evidence="12">
    <location>
        <begin position="210"/>
        <end position="232"/>
    </location>
</feature>
<evidence type="ECO:0000256" key="8">
    <source>
        <dbReference type="ARBA" id="ARBA00022840"/>
    </source>
</evidence>
<evidence type="ECO:0000256" key="9">
    <source>
        <dbReference type="ARBA" id="ARBA00023180"/>
    </source>
</evidence>
<dbReference type="PROSITE" id="PS50011">
    <property type="entry name" value="PROTEIN_KINASE_DOM"/>
    <property type="match status" value="1"/>
</dbReference>
<keyword evidence="16" id="KW-1185">Reference proteome</keyword>
<evidence type="ECO:0000256" key="3">
    <source>
        <dbReference type="ARBA" id="ARBA00022679"/>
    </source>
</evidence>
<dbReference type="GO" id="GO:0004674">
    <property type="term" value="F:protein serine/threonine kinase activity"/>
    <property type="evidence" value="ECO:0007669"/>
    <property type="project" value="UniProtKB-KW"/>
</dbReference>
<dbReference type="Gene3D" id="1.10.510.10">
    <property type="entry name" value="Transferase(Phosphotransferase) domain 1"/>
    <property type="match status" value="1"/>
</dbReference>
<dbReference type="InterPro" id="IPR000719">
    <property type="entry name" value="Prot_kinase_dom"/>
</dbReference>
<keyword evidence="3" id="KW-0808">Transferase</keyword>
<name>A0AA88R8M4_9ASTE</name>
<dbReference type="CDD" id="cd23509">
    <property type="entry name" value="Gnk2-like"/>
    <property type="match status" value="2"/>
</dbReference>
<dbReference type="PANTHER" id="PTHR32099">
    <property type="entry name" value="CYSTEINE-RICH REPEAT SECRETORY PROTEIN"/>
    <property type="match status" value="1"/>
</dbReference>
<dbReference type="FunFam" id="3.30.430.20:FF:000002">
    <property type="entry name" value="Cysteine-rich receptor-like protein kinase 10"/>
    <property type="match status" value="1"/>
</dbReference>
<dbReference type="InterPro" id="IPR002902">
    <property type="entry name" value="GNK2"/>
</dbReference>
<keyword evidence="12" id="KW-0812">Transmembrane</keyword>
<comment type="catalytic activity">
    <reaction evidence="10">
        <text>L-threonyl-[protein] + ATP = O-phospho-L-threonyl-[protein] + ADP + H(+)</text>
        <dbReference type="Rhea" id="RHEA:46608"/>
        <dbReference type="Rhea" id="RHEA-COMP:11060"/>
        <dbReference type="Rhea" id="RHEA-COMP:11605"/>
        <dbReference type="ChEBI" id="CHEBI:15378"/>
        <dbReference type="ChEBI" id="CHEBI:30013"/>
        <dbReference type="ChEBI" id="CHEBI:30616"/>
        <dbReference type="ChEBI" id="CHEBI:61977"/>
        <dbReference type="ChEBI" id="CHEBI:456216"/>
        <dbReference type="EC" id="2.7.11.1"/>
    </reaction>
</comment>
<feature type="domain" description="Gnk2-homologous" evidence="14">
    <location>
        <begin position="1"/>
        <end position="84"/>
    </location>
</feature>
<dbReference type="GO" id="GO:0005524">
    <property type="term" value="F:ATP binding"/>
    <property type="evidence" value="ECO:0007669"/>
    <property type="project" value="UniProtKB-KW"/>
</dbReference>
<feature type="domain" description="Protein kinase" evidence="13">
    <location>
        <begin position="83"/>
        <end position="321"/>
    </location>
</feature>
<organism evidence="15 16">
    <name type="scientific">Escallonia rubra</name>
    <dbReference type="NCBI Taxonomy" id="112253"/>
    <lineage>
        <taxon>Eukaryota</taxon>
        <taxon>Viridiplantae</taxon>
        <taxon>Streptophyta</taxon>
        <taxon>Embryophyta</taxon>
        <taxon>Tracheophyta</taxon>
        <taxon>Spermatophyta</taxon>
        <taxon>Magnoliopsida</taxon>
        <taxon>eudicotyledons</taxon>
        <taxon>Gunneridae</taxon>
        <taxon>Pentapetalae</taxon>
        <taxon>asterids</taxon>
        <taxon>campanulids</taxon>
        <taxon>Escalloniales</taxon>
        <taxon>Escalloniaceae</taxon>
        <taxon>Escallonia</taxon>
    </lineage>
</organism>
<evidence type="ECO:0000256" key="11">
    <source>
        <dbReference type="ARBA" id="ARBA00048679"/>
    </source>
</evidence>
<accession>A0AA88R8M4</accession>
<evidence type="ECO:0000256" key="4">
    <source>
        <dbReference type="ARBA" id="ARBA00022729"/>
    </source>
</evidence>
<dbReference type="Pfam" id="PF01657">
    <property type="entry name" value="Stress-antifung"/>
    <property type="match status" value="2"/>
</dbReference>
<evidence type="ECO:0000256" key="5">
    <source>
        <dbReference type="ARBA" id="ARBA00022737"/>
    </source>
</evidence>
<keyword evidence="5" id="KW-0677">Repeat</keyword>
<gene>
    <name evidence="15" type="ORF">RJ640_005518</name>
</gene>
<evidence type="ECO:0000256" key="10">
    <source>
        <dbReference type="ARBA" id="ARBA00047899"/>
    </source>
</evidence>
<evidence type="ECO:0000313" key="15">
    <source>
        <dbReference type="EMBL" id="KAK2977256.1"/>
    </source>
</evidence>
<dbReference type="Proteomes" id="UP001187471">
    <property type="component" value="Unassembled WGS sequence"/>
</dbReference>
<comment type="catalytic activity">
    <reaction evidence="11">
        <text>L-seryl-[protein] + ATP = O-phospho-L-seryl-[protein] + ADP + H(+)</text>
        <dbReference type="Rhea" id="RHEA:17989"/>
        <dbReference type="Rhea" id="RHEA-COMP:9863"/>
        <dbReference type="Rhea" id="RHEA-COMP:11604"/>
        <dbReference type="ChEBI" id="CHEBI:15378"/>
        <dbReference type="ChEBI" id="CHEBI:29999"/>
        <dbReference type="ChEBI" id="CHEBI:30616"/>
        <dbReference type="ChEBI" id="CHEBI:83421"/>
        <dbReference type="ChEBI" id="CHEBI:456216"/>
        <dbReference type="EC" id="2.7.11.1"/>
    </reaction>
</comment>
<feature type="domain" description="Gnk2-homologous" evidence="14">
    <location>
        <begin position="90"/>
        <end position="198"/>
    </location>
</feature>
<evidence type="ECO:0000256" key="1">
    <source>
        <dbReference type="ARBA" id="ARBA00012513"/>
    </source>
</evidence>
<dbReference type="PROSITE" id="PS51473">
    <property type="entry name" value="GNK2"/>
    <property type="match status" value="2"/>
</dbReference>
<evidence type="ECO:0000259" key="13">
    <source>
        <dbReference type="PROSITE" id="PS50011"/>
    </source>
</evidence>
<keyword evidence="2" id="KW-0723">Serine/threonine-protein kinase</keyword>
<evidence type="ECO:0000259" key="14">
    <source>
        <dbReference type="PROSITE" id="PS51473"/>
    </source>
</evidence>
<keyword evidence="12" id="KW-0472">Membrane</keyword>
<evidence type="ECO:0000256" key="6">
    <source>
        <dbReference type="ARBA" id="ARBA00022741"/>
    </source>
</evidence>
<dbReference type="Gene3D" id="3.30.430.20">
    <property type="entry name" value="Gnk2 domain, C-X8-C-X2-C motif"/>
    <property type="match status" value="2"/>
</dbReference>
<reference evidence="15" key="1">
    <citation type="submission" date="2022-12" db="EMBL/GenBank/DDBJ databases">
        <title>Draft genome assemblies for two species of Escallonia (Escalloniales).</title>
        <authorList>
            <person name="Chanderbali A."/>
            <person name="Dervinis C."/>
            <person name="Anghel I."/>
            <person name="Soltis D."/>
            <person name="Soltis P."/>
            <person name="Zapata F."/>
        </authorList>
    </citation>
    <scope>NUCLEOTIDE SEQUENCE</scope>
    <source>
        <strain evidence="15">UCBG92.1500</strain>
        <tissue evidence="15">Leaf</tissue>
    </source>
</reference>
<keyword evidence="6" id="KW-0547">Nucleotide-binding</keyword>
<keyword evidence="9" id="KW-0325">Glycoprotein</keyword>
<comment type="caution">
    <text evidence="15">The sequence shown here is derived from an EMBL/GenBank/DDBJ whole genome shotgun (WGS) entry which is preliminary data.</text>
</comment>
<dbReference type="FunFam" id="1.10.510.10:FF:001023">
    <property type="entry name" value="Os07g0541700 protein"/>
    <property type="match status" value="1"/>
</dbReference>
<evidence type="ECO:0000313" key="16">
    <source>
        <dbReference type="Proteomes" id="UP001187471"/>
    </source>
</evidence>
<protein>
    <recommendedName>
        <fullName evidence="1">non-specific serine/threonine protein kinase</fullName>
        <ecNumber evidence="1">2.7.11.1</ecNumber>
    </recommendedName>
</protein>
<dbReference type="EMBL" id="JAVXUO010002000">
    <property type="protein sequence ID" value="KAK2977256.1"/>
    <property type="molecule type" value="Genomic_DNA"/>
</dbReference>
<keyword evidence="8" id="KW-0067">ATP-binding</keyword>
<dbReference type="EC" id="2.7.11.1" evidence="1"/>
<keyword evidence="12" id="KW-1133">Transmembrane helix</keyword>
<proteinExistence type="predicted"/>
<evidence type="ECO:0000256" key="12">
    <source>
        <dbReference type="SAM" id="Phobius"/>
    </source>
</evidence>
<dbReference type="InterPro" id="IPR008271">
    <property type="entry name" value="Ser/Thr_kinase_AS"/>
</dbReference>
<dbReference type="SUPFAM" id="SSF56112">
    <property type="entry name" value="Protein kinase-like (PK-like)"/>
    <property type="match status" value="1"/>
</dbReference>
<dbReference type="PANTHER" id="PTHR32099:SF63">
    <property type="entry name" value="CYSTEINE-RICH REPEAT SECRETORY PROTEIN 38-LIKE"/>
    <property type="match status" value="1"/>
</dbReference>
<dbReference type="AlphaFoldDB" id="A0AA88R8M4"/>
<keyword evidence="4" id="KW-0732">Signal</keyword>